<dbReference type="SMART" id="SM00184">
    <property type="entry name" value="RING"/>
    <property type="match status" value="1"/>
</dbReference>
<evidence type="ECO:0000313" key="10">
    <source>
        <dbReference type="EMBL" id="KAJ1719528.1"/>
    </source>
</evidence>
<organism evidence="10 11">
    <name type="scientific">Coemansia erecta</name>
    <dbReference type="NCBI Taxonomy" id="147472"/>
    <lineage>
        <taxon>Eukaryota</taxon>
        <taxon>Fungi</taxon>
        <taxon>Fungi incertae sedis</taxon>
        <taxon>Zoopagomycota</taxon>
        <taxon>Kickxellomycotina</taxon>
        <taxon>Kickxellomycetes</taxon>
        <taxon>Kickxellales</taxon>
        <taxon>Kickxellaceae</taxon>
        <taxon>Coemansia</taxon>
    </lineage>
</organism>
<accession>A0A9W7XW54</accession>
<dbReference type="SUPFAM" id="SSF57850">
    <property type="entry name" value="RING/U-box"/>
    <property type="match status" value="1"/>
</dbReference>
<evidence type="ECO:0000256" key="7">
    <source>
        <dbReference type="SAM" id="Coils"/>
    </source>
</evidence>
<evidence type="ECO:0000256" key="4">
    <source>
        <dbReference type="ARBA" id="ARBA00022786"/>
    </source>
</evidence>
<comment type="caution">
    <text evidence="10">The sequence shown here is derived from an EMBL/GenBank/DDBJ whole genome shotgun (WGS) entry which is preliminary data.</text>
</comment>
<feature type="region of interest" description="Disordered" evidence="8">
    <location>
        <begin position="90"/>
        <end position="118"/>
    </location>
</feature>
<keyword evidence="3 6" id="KW-0863">Zinc-finger</keyword>
<evidence type="ECO:0000256" key="5">
    <source>
        <dbReference type="ARBA" id="ARBA00022833"/>
    </source>
</evidence>
<evidence type="ECO:0000256" key="2">
    <source>
        <dbReference type="ARBA" id="ARBA00022723"/>
    </source>
</evidence>
<dbReference type="InterPro" id="IPR013083">
    <property type="entry name" value="Znf_RING/FYVE/PHD"/>
</dbReference>
<dbReference type="Gene3D" id="3.30.40.10">
    <property type="entry name" value="Zinc/RING finger domain, C3HC4 (zinc finger)"/>
    <property type="match status" value="1"/>
</dbReference>
<dbReference type="InterPro" id="IPR037381">
    <property type="entry name" value="RFWD3"/>
</dbReference>
<dbReference type="EMBL" id="JANBOJ010000383">
    <property type="protein sequence ID" value="KAJ1719528.1"/>
    <property type="molecule type" value="Genomic_DNA"/>
</dbReference>
<dbReference type="PANTHER" id="PTHR16047">
    <property type="entry name" value="RFWD3 PROTEIN"/>
    <property type="match status" value="1"/>
</dbReference>
<dbReference type="GO" id="GO:0016567">
    <property type="term" value="P:protein ubiquitination"/>
    <property type="evidence" value="ECO:0007669"/>
    <property type="project" value="InterPro"/>
</dbReference>
<dbReference type="GO" id="GO:0005634">
    <property type="term" value="C:nucleus"/>
    <property type="evidence" value="ECO:0007669"/>
    <property type="project" value="InterPro"/>
</dbReference>
<keyword evidence="11" id="KW-1185">Reference proteome</keyword>
<evidence type="ECO:0000256" key="1">
    <source>
        <dbReference type="ARBA" id="ARBA00004906"/>
    </source>
</evidence>
<evidence type="ECO:0000256" key="6">
    <source>
        <dbReference type="PROSITE-ProRule" id="PRU00175"/>
    </source>
</evidence>
<gene>
    <name evidence="10" type="ORF">LPJ53_005720</name>
</gene>
<dbReference type="Pfam" id="PF12678">
    <property type="entry name" value="zf-rbx1"/>
    <property type="match status" value="1"/>
</dbReference>
<keyword evidence="7" id="KW-0175">Coiled coil</keyword>
<dbReference type="Proteomes" id="UP001149813">
    <property type="component" value="Unassembled WGS sequence"/>
</dbReference>
<dbReference type="AlphaFoldDB" id="A0A9W7XW54"/>
<keyword evidence="2" id="KW-0479">Metal-binding</keyword>
<feature type="compositionally biased region" description="Low complexity" evidence="8">
    <location>
        <begin position="91"/>
        <end position="110"/>
    </location>
</feature>
<reference evidence="10" key="1">
    <citation type="submission" date="2022-07" db="EMBL/GenBank/DDBJ databases">
        <title>Phylogenomic reconstructions and comparative analyses of Kickxellomycotina fungi.</title>
        <authorList>
            <person name="Reynolds N.K."/>
            <person name="Stajich J.E."/>
            <person name="Barry K."/>
            <person name="Grigoriev I.V."/>
            <person name="Crous P."/>
            <person name="Smith M.E."/>
        </authorList>
    </citation>
    <scope>NUCLEOTIDE SEQUENCE</scope>
    <source>
        <strain evidence="10">NBRC 32514</strain>
    </source>
</reference>
<feature type="coiled-coil region" evidence="7">
    <location>
        <begin position="132"/>
        <end position="215"/>
    </location>
</feature>
<feature type="domain" description="RING-type" evidence="9">
    <location>
        <begin position="3"/>
        <end position="64"/>
    </location>
</feature>
<sequence>MVCTICYDSLFKQPVKNNNNNNNNRRRNTGQGHRPAALSCGHTFHKGCINRWVSSSSSYNCPICGVFAETDPTVLFIELGEEDAKHIVSDNANAGNSSNSSSSSSSNNGGRSKPADIDDLVEHITRMSLREKRESEKREADIESKLKAVEEELRSIKTQLNDSQNSANWYKGEVTRLERLSERHVDNINGLHRALHNKKCDLEELEDEFDEFKRSYGHYY</sequence>
<comment type="pathway">
    <text evidence="1">Protein modification; protein ubiquitination.</text>
</comment>
<dbReference type="PROSITE" id="PS50089">
    <property type="entry name" value="ZF_RING_2"/>
    <property type="match status" value="1"/>
</dbReference>
<evidence type="ECO:0000259" key="9">
    <source>
        <dbReference type="PROSITE" id="PS50089"/>
    </source>
</evidence>
<evidence type="ECO:0000256" key="8">
    <source>
        <dbReference type="SAM" id="MobiDB-lite"/>
    </source>
</evidence>
<dbReference type="InterPro" id="IPR024766">
    <property type="entry name" value="Znf_RING_H2"/>
</dbReference>
<proteinExistence type="predicted"/>
<dbReference type="GO" id="GO:0036297">
    <property type="term" value="P:interstrand cross-link repair"/>
    <property type="evidence" value="ECO:0007669"/>
    <property type="project" value="InterPro"/>
</dbReference>
<keyword evidence="5" id="KW-0862">Zinc</keyword>
<name>A0A9W7XW54_9FUNG</name>
<dbReference type="GO" id="GO:0008270">
    <property type="term" value="F:zinc ion binding"/>
    <property type="evidence" value="ECO:0007669"/>
    <property type="project" value="UniProtKB-KW"/>
</dbReference>
<evidence type="ECO:0000313" key="11">
    <source>
        <dbReference type="Proteomes" id="UP001149813"/>
    </source>
</evidence>
<dbReference type="PANTHER" id="PTHR16047:SF7">
    <property type="entry name" value="E3 UBIQUITIN-PROTEIN LIGASE RFWD3"/>
    <property type="match status" value="1"/>
</dbReference>
<dbReference type="OrthoDB" id="8062037at2759"/>
<evidence type="ECO:0000256" key="3">
    <source>
        <dbReference type="ARBA" id="ARBA00022771"/>
    </source>
</evidence>
<protein>
    <recommendedName>
        <fullName evidence="9">RING-type domain-containing protein</fullName>
    </recommendedName>
</protein>
<keyword evidence="4" id="KW-0833">Ubl conjugation pathway</keyword>
<dbReference type="InterPro" id="IPR001841">
    <property type="entry name" value="Znf_RING"/>
</dbReference>
<dbReference type="GO" id="GO:0004842">
    <property type="term" value="F:ubiquitin-protein transferase activity"/>
    <property type="evidence" value="ECO:0007669"/>
    <property type="project" value="InterPro"/>
</dbReference>